<keyword evidence="4" id="KW-0813">Transport</keyword>
<dbReference type="GO" id="GO:0015031">
    <property type="term" value="P:protein transport"/>
    <property type="evidence" value="ECO:0007669"/>
    <property type="project" value="UniProtKB-KW"/>
</dbReference>
<evidence type="ECO:0000313" key="10">
    <source>
        <dbReference type="Proteomes" id="UP000319908"/>
    </source>
</evidence>
<protein>
    <recommendedName>
        <fullName evidence="3">Flagellar assembly protein FliH</fullName>
    </recommendedName>
</protein>
<dbReference type="Pfam" id="PF02108">
    <property type="entry name" value="FliH"/>
    <property type="match status" value="1"/>
</dbReference>
<dbReference type="RefSeq" id="WP_146408058.1">
    <property type="nucleotide sequence ID" value="NZ_SJPU01000002.1"/>
</dbReference>
<evidence type="ECO:0000256" key="4">
    <source>
        <dbReference type="ARBA" id="ARBA00022448"/>
    </source>
</evidence>
<keyword evidence="9" id="KW-0966">Cell projection</keyword>
<comment type="similarity">
    <text evidence="2">Belongs to the FliH family.</text>
</comment>
<evidence type="ECO:0000256" key="1">
    <source>
        <dbReference type="ARBA" id="ARBA00003041"/>
    </source>
</evidence>
<organism evidence="9 10">
    <name type="scientific">Allorhodopirellula heiligendammensis</name>
    <dbReference type="NCBI Taxonomy" id="2714739"/>
    <lineage>
        <taxon>Bacteria</taxon>
        <taxon>Pseudomonadati</taxon>
        <taxon>Planctomycetota</taxon>
        <taxon>Planctomycetia</taxon>
        <taxon>Pirellulales</taxon>
        <taxon>Pirellulaceae</taxon>
        <taxon>Allorhodopirellula</taxon>
    </lineage>
</organism>
<accession>A0A5C6BVT8</accession>
<evidence type="ECO:0000256" key="3">
    <source>
        <dbReference type="ARBA" id="ARBA00016507"/>
    </source>
</evidence>
<dbReference type="InterPro" id="IPR018035">
    <property type="entry name" value="Flagellar_FliH/T3SS_HrpE"/>
</dbReference>
<gene>
    <name evidence="9" type="ORF">Poly21_36050</name>
</gene>
<dbReference type="PANTHER" id="PTHR34982">
    <property type="entry name" value="YOP PROTEINS TRANSLOCATION PROTEIN L"/>
    <property type="match status" value="1"/>
</dbReference>
<keyword evidence="7" id="KW-1006">Bacterial flagellum protein export</keyword>
<proteinExistence type="inferred from homology"/>
<evidence type="ECO:0000259" key="8">
    <source>
        <dbReference type="Pfam" id="PF02108"/>
    </source>
</evidence>
<dbReference type="InterPro" id="IPR051472">
    <property type="entry name" value="T3SS_Stator/FliH"/>
</dbReference>
<dbReference type="PANTHER" id="PTHR34982:SF1">
    <property type="entry name" value="FLAGELLAR ASSEMBLY PROTEIN FLIH"/>
    <property type="match status" value="1"/>
</dbReference>
<keyword evidence="6" id="KW-0653">Protein transport</keyword>
<dbReference type="Proteomes" id="UP000319908">
    <property type="component" value="Unassembled WGS sequence"/>
</dbReference>
<evidence type="ECO:0000256" key="5">
    <source>
        <dbReference type="ARBA" id="ARBA00022795"/>
    </source>
</evidence>
<keyword evidence="9" id="KW-0282">Flagellum</keyword>
<comment type="function">
    <text evidence="1">Needed for flagellar regrowth and assembly.</text>
</comment>
<sequence length="253" mass="27697">MAGILKSSKSTAPRIIKTVSRRGETDHAAADANLTEFNLSDLAEQGREQLQKCQLQVNAMLEEAHQQAEQIKSRAHDAGYAEGWQAAQAEIESHIDCRAEQKAKTHVESLHTAVVQMTQQYDDWMQHYVDALTTTAITAAGQLTRSQLTLPADLADNKTAKPATSEHLLVRWAREALHGTRSENRLTLAVHPTTLAQLGPALRALLAHSDLPEDSEVIGDATLDVGDVVLRQNSGEIHAGLEAQLQRLGEQLR</sequence>
<reference evidence="9 10" key="1">
    <citation type="journal article" date="2020" name="Antonie Van Leeuwenhoek">
        <title>Rhodopirellula heiligendammensis sp. nov., Rhodopirellula pilleata sp. nov., and Rhodopirellula solitaria sp. nov. isolated from natural or artificial marine surfaces in Northern Germany and California, USA, and emended description of the genus Rhodopirellula.</title>
        <authorList>
            <person name="Kallscheuer N."/>
            <person name="Wiegand S."/>
            <person name="Jogler M."/>
            <person name="Boedeker C."/>
            <person name="Peeters S.H."/>
            <person name="Rast P."/>
            <person name="Heuer A."/>
            <person name="Jetten M.S.M."/>
            <person name="Rohde M."/>
            <person name="Jogler C."/>
        </authorList>
    </citation>
    <scope>NUCLEOTIDE SEQUENCE [LARGE SCALE GENOMIC DNA]</scope>
    <source>
        <strain evidence="9 10">Poly21</strain>
    </source>
</reference>
<evidence type="ECO:0000256" key="7">
    <source>
        <dbReference type="ARBA" id="ARBA00023225"/>
    </source>
</evidence>
<dbReference type="EMBL" id="SJPU01000002">
    <property type="protein sequence ID" value="TWU16400.1"/>
    <property type="molecule type" value="Genomic_DNA"/>
</dbReference>
<dbReference type="OrthoDB" id="264725at2"/>
<keyword evidence="10" id="KW-1185">Reference proteome</keyword>
<dbReference type="GO" id="GO:0005829">
    <property type="term" value="C:cytosol"/>
    <property type="evidence" value="ECO:0007669"/>
    <property type="project" value="TreeGrafter"/>
</dbReference>
<evidence type="ECO:0000313" key="9">
    <source>
        <dbReference type="EMBL" id="TWU16400.1"/>
    </source>
</evidence>
<dbReference type="AlphaFoldDB" id="A0A5C6BVT8"/>
<evidence type="ECO:0000256" key="6">
    <source>
        <dbReference type="ARBA" id="ARBA00022927"/>
    </source>
</evidence>
<name>A0A5C6BVT8_9BACT</name>
<evidence type="ECO:0000256" key="2">
    <source>
        <dbReference type="ARBA" id="ARBA00006602"/>
    </source>
</evidence>
<comment type="caution">
    <text evidence="9">The sequence shown here is derived from an EMBL/GenBank/DDBJ whole genome shotgun (WGS) entry which is preliminary data.</text>
</comment>
<keyword evidence="5" id="KW-1005">Bacterial flagellum biogenesis</keyword>
<keyword evidence="9" id="KW-0969">Cilium</keyword>
<feature type="domain" description="Flagellar assembly protein FliH/Type III secretion system HrpE" evidence="8">
    <location>
        <begin position="161"/>
        <end position="248"/>
    </location>
</feature>